<name>A0A191UWV3_9ACTN</name>
<dbReference type="GeneID" id="91305061"/>
<dbReference type="AlphaFoldDB" id="A0A191UWV3"/>
<dbReference type="KEGG" id="spav:Spa2297_09180"/>
<evidence type="ECO:0000313" key="2">
    <source>
        <dbReference type="Proteomes" id="UP000078468"/>
    </source>
</evidence>
<organism evidence="1 2">
    <name type="scientific">Streptomyces parvulus</name>
    <dbReference type="NCBI Taxonomy" id="146923"/>
    <lineage>
        <taxon>Bacteria</taxon>
        <taxon>Bacillati</taxon>
        <taxon>Actinomycetota</taxon>
        <taxon>Actinomycetes</taxon>
        <taxon>Kitasatosporales</taxon>
        <taxon>Streptomycetaceae</taxon>
        <taxon>Streptomyces</taxon>
    </lineage>
</organism>
<dbReference type="EMBL" id="CP015866">
    <property type="protein sequence ID" value="ANJ07162.1"/>
    <property type="molecule type" value="Genomic_DNA"/>
</dbReference>
<evidence type="ECO:0000313" key="1">
    <source>
        <dbReference type="EMBL" id="ANJ07162.1"/>
    </source>
</evidence>
<reference evidence="1 2" key="1">
    <citation type="submission" date="2016-05" db="EMBL/GenBank/DDBJ databases">
        <title>Non-Contiguous Finished Genome Sequence of Streptomyces parvulus 2297 Integrated Site-Specifically with Actinophage R4.</title>
        <authorList>
            <person name="Nishizawa T."/>
            <person name="Miura T."/>
            <person name="Harada C."/>
            <person name="Guo Y."/>
            <person name="Narisawa K."/>
            <person name="Ohta H."/>
            <person name="Takahashi H."/>
            <person name="Shirai M."/>
        </authorList>
    </citation>
    <scope>NUCLEOTIDE SEQUENCE [LARGE SCALE GENOMIC DNA]</scope>
    <source>
        <strain evidence="1 2">2297</strain>
    </source>
</reference>
<proteinExistence type="predicted"/>
<protein>
    <submittedName>
        <fullName evidence="1">Uncharacterized protein</fullName>
    </submittedName>
</protein>
<dbReference type="Proteomes" id="UP000078468">
    <property type="component" value="Chromosome"/>
</dbReference>
<gene>
    <name evidence="1" type="ORF">Spa2297_09180</name>
</gene>
<dbReference type="RefSeq" id="WP_064727546.1">
    <property type="nucleotide sequence ID" value="NZ_BMRX01000006.1"/>
</dbReference>
<accession>A0A191UWV3</accession>
<sequence>MKNDYLKWGALAAALVATASAEYELARAVGFNQWVAAAVPAALDLYTVRALRAHREVLAAVAAMIGVNAASHLVTTGLVPVNVWLVVAVAAIAPLVLWRVHSLAIDVTAPVYVERVEDERPTGPVVPAPVVIPAERTLTAAPFLWDSVAPPKALPVTTSVPAETAREVVTEVVALSPAELRRKARRMNKLAVMMTKRPVTIKALQDELGLSRRDATDLRREVVTP</sequence>